<dbReference type="PROSITE" id="PS00463">
    <property type="entry name" value="ZN2_CY6_FUNGAL_1"/>
    <property type="match status" value="1"/>
</dbReference>
<dbReference type="InterPro" id="IPR036864">
    <property type="entry name" value="Zn2-C6_fun-type_DNA-bd_sf"/>
</dbReference>
<protein>
    <recommendedName>
        <fullName evidence="6">Zn(2)-C6 fungal-type domain-containing protein</fullName>
    </recommendedName>
</protein>
<comment type="caution">
    <text evidence="7">The sequence shown here is derived from an EMBL/GenBank/DDBJ whole genome shotgun (WGS) entry which is preliminary data.</text>
</comment>
<dbReference type="PANTHER" id="PTHR47785:SF3">
    <property type="entry name" value="ZN(2)-C6 FUNGAL-TYPE DOMAIN-CONTAINING PROTEIN"/>
    <property type="match status" value="1"/>
</dbReference>
<dbReference type="GO" id="GO:0000981">
    <property type="term" value="F:DNA-binding transcription factor activity, RNA polymerase II-specific"/>
    <property type="evidence" value="ECO:0007669"/>
    <property type="project" value="InterPro"/>
</dbReference>
<dbReference type="GO" id="GO:0003677">
    <property type="term" value="F:DNA binding"/>
    <property type="evidence" value="ECO:0007669"/>
    <property type="project" value="UniProtKB-KW"/>
</dbReference>
<evidence type="ECO:0000256" key="4">
    <source>
        <dbReference type="ARBA" id="ARBA00023163"/>
    </source>
</evidence>
<evidence type="ECO:0000259" key="6">
    <source>
        <dbReference type="PROSITE" id="PS50048"/>
    </source>
</evidence>
<dbReference type="Proteomes" id="UP001201262">
    <property type="component" value="Unassembled WGS sequence"/>
</dbReference>
<feature type="domain" description="Zn(2)-C6 fungal-type" evidence="6">
    <location>
        <begin position="20"/>
        <end position="50"/>
    </location>
</feature>
<evidence type="ECO:0000256" key="5">
    <source>
        <dbReference type="ARBA" id="ARBA00023242"/>
    </source>
</evidence>
<dbReference type="EMBL" id="JAJTJA010000004">
    <property type="protein sequence ID" value="KAH8700646.1"/>
    <property type="molecule type" value="Genomic_DNA"/>
</dbReference>
<dbReference type="Gene3D" id="4.10.240.10">
    <property type="entry name" value="Zn(2)-C6 fungal-type DNA-binding domain"/>
    <property type="match status" value="1"/>
</dbReference>
<dbReference type="CDD" id="cd00067">
    <property type="entry name" value="GAL4"/>
    <property type="match status" value="1"/>
</dbReference>
<dbReference type="InterPro" id="IPR007219">
    <property type="entry name" value="XnlR_reg_dom"/>
</dbReference>
<dbReference type="GO" id="GO:0006351">
    <property type="term" value="P:DNA-templated transcription"/>
    <property type="evidence" value="ECO:0007669"/>
    <property type="project" value="InterPro"/>
</dbReference>
<dbReference type="InterPro" id="IPR001138">
    <property type="entry name" value="Zn2Cys6_DnaBD"/>
</dbReference>
<gene>
    <name evidence="7" type="ORF">BGW36DRAFT_447416</name>
</gene>
<keyword evidence="8" id="KW-1185">Reference proteome</keyword>
<dbReference type="InterPro" id="IPR053181">
    <property type="entry name" value="EcdB-like_regulator"/>
</dbReference>
<dbReference type="PROSITE" id="PS50048">
    <property type="entry name" value="ZN2_CY6_FUNGAL_2"/>
    <property type="match status" value="1"/>
</dbReference>
<keyword evidence="4" id="KW-0804">Transcription</keyword>
<dbReference type="PANTHER" id="PTHR47785">
    <property type="entry name" value="ZN(II)2CYS6 TRANSCRIPTION FACTOR (EUROFUNG)-RELATED-RELATED"/>
    <property type="match status" value="1"/>
</dbReference>
<reference evidence="7" key="1">
    <citation type="submission" date="2021-12" db="EMBL/GenBank/DDBJ databases">
        <title>Convergent genome expansion in fungi linked to evolution of root-endophyte symbiosis.</title>
        <authorList>
            <consortium name="DOE Joint Genome Institute"/>
            <person name="Ke Y.-H."/>
            <person name="Bonito G."/>
            <person name="Liao H.-L."/>
            <person name="Looney B."/>
            <person name="Rojas-Flechas A."/>
            <person name="Nash J."/>
            <person name="Hameed K."/>
            <person name="Schadt C."/>
            <person name="Martin F."/>
            <person name="Crous P.W."/>
            <person name="Miettinen O."/>
            <person name="Magnuson J.K."/>
            <person name="Labbe J."/>
            <person name="Jacobson D."/>
            <person name="Doktycz M.J."/>
            <person name="Veneault-Fourrey C."/>
            <person name="Kuo A."/>
            <person name="Mondo S."/>
            <person name="Calhoun S."/>
            <person name="Riley R."/>
            <person name="Ohm R."/>
            <person name="LaButti K."/>
            <person name="Andreopoulos B."/>
            <person name="Pangilinan J."/>
            <person name="Nolan M."/>
            <person name="Tritt A."/>
            <person name="Clum A."/>
            <person name="Lipzen A."/>
            <person name="Daum C."/>
            <person name="Barry K."/>
            <person name="Grigoriev I.V."/>
            <person name="Vilgalys R."/>
        </authorList>
    </citation>
    <scope>NUCLEOTIDE SEQUENCE</scope>
    <source>
        <strain evidence="7">PMI_201</strain>
    </source>
</reference>
<dbReference type="Pfam" id="PF04082">
    <property type="entry name" value="Fungal_trans"/>
    <property type="match status" value="1"/>
</dbReference>
<keyword evidence="1" id="KW-0479">Metal-binding</keyword>
<evidence type="ECO:0000313" key="8">
    <source>
        <dbReference type="Proteomes" id="UP001201262"/>
    </source>
</evidence>
<evidence type="ECO:0000256" key="2">
    <source>
        <dbReference type="ARBA" id="ARBA00023015"/>
    </source>
</evidence>
<dbReference type="GO" id="GO:0008270">
    <property type="term" value="F:zinc ion binding"/>
    <property type="evidence" value="ECO:0007669"/>
    <property type="project" value="InterPro"/>
</dbReference>
<sequence>MELSGLVERPSYTKRRTFLACKQCRARRTRCNGQRPKCLGCQNQNAECVYPQAPDPQPSPLEQELSSIKQRLDYIASTITHAFHPSPIQMQMQNVGGPIPFFPFLAVKSPLLMRFLGLDPGLSEILYRLENPSSGCISGITRAPRASSIPYERAITALHAFSEHVHRWYPILHPNFTSEFFDANTNSFPPSNKSCQSLLVAAIGFLVAGQTMGSASSLQTASCYFDAAQSMLYFSLLEDDWRSTQCLVLVSLYFSCLLRPRQAHDFAILATSKVQKLLKIEISTQIDLGVDTSRIHHRDYMIPFPERDTDVWNFTSQFKCDSPRSLMSGTFENEAGEDRVSYLLKAVELELISQRYSERMSTNGLNGHHHQTTPITADEQAFLLEEWFESIPQTLRFSEAVVARSSPTTVPASRSPLVDFLRLKYYELQVSIYWQYVYRVVENGVVADADVLVHSRLFFDSVMNFLSLATVIAPRCGPKLWSLYTSVFIICLATLKVQSIECFKVIAQPKVFERIQHAVQSIRRPNECGRSLGFMWCVLEEQLRNLKAM</sequence>
<dbReference type="CDD" id="cd12148">
    <property type="entry name" value="fungal_TF_MHR"/>
    <property type="match status" value="1"/>
</dbReference>
<dbReference type="GeneID" id="70252008"/>
<evidence type="ECO:0000256" key="3">
    <source>
        <dbReference type="ARBA" id="ARBA00023125"/>
    </source>
</evidence>
<dbReference type="SMART" id="SM00066">
    <property type="entry name" value="GAL4"/>
    <property type="match status" value="1"/>
</dbReference>
<dbReference type="SUPFAM" id="SSF57701">
    <property type="entry name" value="Zn2/Cys6 DNA-binding domain"/>
    <property type="match status" value="1"/>
</dbReference>
<organism evidence="7 8">
    <name type="scientific">Talaromyces proteolyticus</name>
    <dbReference type="NCBI Taxonomy" id="1131652"/>
    <lineage>
        <taxon>Eukaryota</taxon>
        <taxon>Fungi</taxon>
        <taxon>Dikarya</taxon>
        <taxon>Ascomycota</taxon>
        <taxon>Pezizomycotina</taxon>
        <taxon>Eurotiomycetes</taxon>
        <taxon>Eurotiomycetidae</taxon>
        <taxon>Eurotiales</taxon>
        <taxon>Trichocomaceae</taxon>
        <taxon>Talaromyces</taxon>
        <taxon>Talaromyces sect. Bacilispori</taxon>
    </lineage>
</organism>
<keyword evidence="3" id="KW-0238">DNA-binding</keyword>
<dbReference type="RefSeq" id="XP_046074352.1">
    <property type="nucleotide sequence ID" value="XM_046221721.1"/>
</dbReference>
<proteinExistence type="predicted"/>
<evidence type="ECO:0000313" key="7">
    <source>
        <dbReference type="EMBL" id="KAH8700646.1"/>
    </source>
</evidence>
<keyword evidence="2" id="KW-0805">Transcription regulation</keyword>
<dbReference type="AlphaFoldDB" id="A0AAD4KYZ7"/>
<dbReference type="Pfam" id="PF00172">
    <property type="entry name" value="Zn_clus"/>
    <property type="match status" value="1"/>
</dbReference>
<accession>A0AAD4KYZ7</accession>
<keyword evidence="5" id="KW-0539">Nucleus</keyword>
<name>A0AAD4KYZ7_9EURO</name>
<evidence type="ECO:0000256" key="1">
    <source>
        <dbReference type="ARBA" id="ARBA00022723"/>
    </source>
</evidence>